<evidence type="ECO:0000256" key="2">
    <source>
        <dbReference type="ARBA" id="ARBA00009152"/>
    </source>
</evidence>
<evidence type="ECO:0000256" key="4">
    <source>
        <dbReference type="ARBA" id="ARBA00022605"/>
    </source>
</evidence>
<dbReference type="GO" id="GO:0004401">
    <property type="term" value="F:histidinol-phosphatase activity"/>
    <property type="evidence" value="ECO:0007669"/>
    <property type="project" value="UniProtKB-EC"/>
</dbReference>
<gene>
    <name evidence="10" type="primary">hisJ</name>
    <name evidence="10" type="ORF">RYX56_10260</name>
</gene>
<evidence type="ECO:0000259" key="9">
    <source>
        <dbReference type="Pfam" id="PF02811"/>
    </source>
</evidence>
<dbReference type="NCBIfam" id="TIGR01856">
    <property type="entry name" value="hisJ_fam"/>
    <property type="match status" value="1"/>
</dbReference>
<dbReference type="InterPro" id="IPR004013">
    <property type="entry name" value="PHP_dom"/>
</dbReference>
<evidence type="ECO:0000256" key="7">
    <source>
        <dbReference type="ARBA" id="ARBA00049158"/>
    </source>
</evidence>
<keyword evidence="11" id="KW-1185">Reference proteome</keyword>
<evidence type="ECO:0000256" key="5">
    <source>
        <dbReference type="ARBA" id="ARBA00022801"/>
    </source>
</evidence>
<comment type="catalytic activity">
    <reaction evidence="7 8">
        <text>L-histidinol phosphate + H2O = L-histidinol + phosphate</text>
        <dbReference type="Rhea" id="RHEA:14465"/>
        <dbReference type="ChEBI" id="CHEBI:15377"/>
        <dbReference type="ChEBI" id="CHEBI:43474"/>
        <dbReference type="ChEBI" id="CHEBI:57699"/>
        <dbReference type="ChEBI" id="CHEBI:57980"/>
        <dbReference type="EC" id="3.1.3.15"/>
    </reaction>
</comment>
<sequence>MIKHDGHIHSYYCPHGSSDSFAQYCEQAIQKGLTGITFTEHAPLPKGFIDPTPTMDSAMDERHLTSYIEELQAIKSYYKSKLNVLIGLEIDFVEGFELETNQFLNTYGPFLDDSILSVHFLKIEDIYYCMDYSPDTFKTCSDLLGSVDHVYQLYYETLKKSVQTNLGTFKPTRIGHITLCEKFQKKYPATKSYRQDIQTILSLIHQMGYQLDYNGAGTLKPLCGLTYPPAEIAEAASEMGIPLVYGSDAHQVKGMFSGVDMLSTNQSLSSP</sequence>
<reference evidence="10 11" key="1">
    <citation type="submission" date="2023-10" db="EMBL/GenBank/DDBJ databases">
        <title>Screening of Alkalihalobacillus lindianensis BZ-TG-R113 and Its Alleviation of Salt Stress on Rapeseed Growth.</title>
        <authorList>
            <person name="Zhao B."/>
            <person name="Guo T."/>
        </authorList>
    </citation>
    <scope>NUCLEOTIDE SEQUENCE [LARGE SCALE GENOMIC DNA]</scope>
    <source>
        <strain evidence="10 11">BZ-TG-R113</strain>
    </source>
</reference>
<organism evidence="10 11">
    <name type="scientific">Alkalihalophilus lindianensis</name>
    <dbReference type="NCBI Taxonomy" id="1630542"/>
    <lineage>
        <taxon>Bacteria</taxon>
        <taxon>Bacillati</taxon>
        <taxon>Bacillota</taxon>
        <taxon>Bacilli</taxon>
        <taxon>Bacillales</taxon>
        <taxon>Bacillaceae</taxon>
        <taxon>Alkalihalophilus</taxon>
    </lineage>
</organism>
<dbReference type="NCBIfam" id="NF005996">
    <property type="entry name" value="PRK08123.1"/>
    <property type="match status" value="1"/>
</dbReference>
<feature type="domain" description="PHP" evidence="9">
    <location>
        <begin position="5"/>
        <end position="214"/>
    </location>
</feature>
<dbReference type="CDD" id="cd12110">
    <property type="entry name" value="PHP_HisPPase_Hisj_like"/>
    <property type="match status" value="1"/>
</dbReference>
<protein>
    <recommendedName>
        <fullName evidence="3 8">Histidinol-phosphatase</fullName>
        <shortName evidence="8">HolPase</shortName>
        <ecNumber evidence="3 8">3.1.3.15</ecNumber>
    </recommendedName>
</protein>
<keyword evidence="6 8" id="KW-0368">Histidine biosynthesis</keyword>
<dbReference type="InterPro" id="IPR010140">
    <property type="entry name" value="Histidinol_P_phosphatase_HisJ"/>
</dbReference>
<dbReference type="Pfam" id="PF02811">
    <property type="entry name" value="PHP"/>
    <property type="match status" value="1"/>
</dbReference>
<proteinExistence type="inferred from homology"/>
<comment type="caution">
    <text evidence="10">The sequence shown here is derived from an EMBL/GenBank/DDBJ whole genome shotgun (WGS) entry which is preliminary data.</text>
</comment>
<comment type="pathway">
    <text evidence="1 8">Amino-acid biosynthesis; L-histidine biosynthesis; L-histidine from 5-phospho-alpha-D-ribose 1-diphosphate: step 8/9.</text>
</comment>
<dbReference type="PANTHER" id="PTHR21039:SF0">
    <property type="entry name" value="HISTIDINOL-PHOSPHATASE"/>
    <property type="match status" value="1"/>
</dbReference>
<dbReference type="PANTHER" id="PTHR21039">
    <property type="entry name" value="HISTIDINOL PHOSPHATASE-RELATED"/>
    <property type="match status" value="1"/>
</dbReference>
<dbReference type="RefSeq" id="WP_317121970.1">
    <property type="nucleotide sequence ID" value="NZ_JAWJBA010000003.1"/>
</dbReference>
<keyword evidence="5 8" id="KW-0378">Hydrolase</keyword>
<accession>A0ABU3XA39</accession>
<evidence type="ECO:0000256" key="1">
    <source>
        <dbReference type="ARBA" id="ARBA00004970"/>
    </source>
</evidence>
<evidence type="ECO:0000313" key="11">
    <source>
        <dbReference type="Proteomes" id="UP001287282"/>
    </source>
</evidence>
<name>A0ABU3XA39_9BACI</name>
<evidence type="ECO:0000313" key="10">
    <source>
        <dbReference type="EMBL" id="MDV2684750.1"/>
    </source>
</evidence>
<evidence type="ECO:0000256" key="8">
    <source>
        <dbReference type="RuleBase" id="RU366003"/>
    </source>
</evidence>
<dbReference type="Proteomes" id="UP001287282">
    <property type="component" value="Unassembled WGS sequence"/>
</dbReference>
<evidence type="ECO:0000256" key="3">
    <source>
        <dbReference type="ARBA" id="ARBA00013085"/>
    </source>
</evidence>
<dbReference type="Gene3D" id="3.20.20.140">
    <property type="entry name" value="Metal-dependent hydrolases"/>
    <property type="match status" value="1"/>
</dbReference>
<keyword evidence="4 8" id="KW-0028">Amino-acid biosynthesis</keyword>
<evidence type="ECO:0000256" key="6">
    <source>
        <dbReference type="ARBA" id="ARBA00023102"/>
    </source>
</evidence>
<dbReference type="EMBL" id="JAWJBA010000003">
    <property type="protein sequence ID" value="MDV2684750.1"/>
    <property type="molecule type" value="Genomic_DNA"/>
</dbReference>
<comment type="similarity">
    <text evidence="2 8">Belongs to the PHP hydrolase family. HisK subfamily.</text>
</comment>
<dbReference type="InterPro" id="IPR016195">
    <property type="entry name" value="Pol/histidinol_Pase-like"/>
</dbReference>
<dbReference type="EC" id="3.1.3.15" evidence="3 8"/>
<dbReference type="SUPFAM" id="SSF89550">
    <property type="entry name" value="PHP domain-like"/>
    <property type="match status" value="1"/>
</dbReference>